<evidence type="ECO:0000259" key="12">
    <source>
        <dbReference type="PROSITE" id="PS50089"/>
    </source>
</evidence>
<evidence type="ECO:0000256" key="1">
    <source>
        <dbReference type="ARBA" id="ARBA00004123"/>
    </source>
</evidence>
<dbReference type="SMART" id="SM00184">
    <property type="entry name" value="RING"/>
    <property type="match status" value="1"/>
</dbReference>
<evidence type="ECO:0000256" key="11">
    <source>
        <dbReference type="SAM" id="Coils"/>
    </source>
</evidence>
<dbReference type="InterPro" id="IPR013083">
    <property type="entry name" value="Znf_RING/FYVE/PHD"/>
</dbReference>
<evidence type="ECO:0000256" key="3">
    <source>
        <dbReference type="ARBA" id="ARBA00022771"/>
    </source>
</evidence>
<dbReference type="InterPro" id="IPR015877">
    <property type="entry name" value="MAT1_centre"/>
</dbReference>
<keyword evidence="11" id="KW-0175">Coiled coil</keyword>
<keyword evidence="13" id="KW-0808">Transferase</keyword>
<dbReference type="NCBIfam" id="TIGR00570">
    <property type="entry name" value="cdk7"/>
    <property type="match status" value="1"/>
</dbReference>
<evidence type="ECO:0000256" key="9">
    <source>
        <dbReference type="ARBA" id="ARBA00083888"/>
    </source>
</evidence>
<dbReference type="PANTHER" id="PTHR12683:SF13">
    <property type="entry name" value="CDK-ACTIVATING KINASE ASSEMBLY FACTOR MAT1"/>
    <property type="match status" value="1"/>
</dbReference>
<dbReference type="GO" id="GO:0005675">
    <property type="term" value="C:transcription factor TFIIH holo complex"/>
    <property type="evidence" value="ECO:0007669"/>
    <property type="project" value="InterPro"/>
</dbReference>
<dbReference type="GO" id="GO:0008270">
    <property type="term" value="F:zinc ion binding"/>
    <property type="evidence" value="ECO:0007669"/>
    <property type="project" value="UniProtKB-KW"/>
</dbReference>
<dbReference type="Pfam" id="PF06391">
    <property type="entry name" value="MAT1"/>
    <property type="match status" value="1"/>
</dbReference>
<evidence type="ECO:0000256" key="7">
    <source>
        <dbReference type="ARBA" id="ARBA00077380"/>
    </source>
</evidence>
<dbReference type="OrthoDB" id="5963at2759"/>
<proteinExistence type="evidence at transcript level"/>
<dbReference type="EMBL" id="HAAD01004542">
    <property type="protein sequence ID" value="CDG70774.1"/>
    <property type="molecule type" value="mRNA"/>
</dbReference>
<dbReference type="GO" id="GO:0006289">
    <property type="term" value="P:nucleotide-excision repair"/>
    <property type="evidence" value="ECO:0007669"/>
    <property type="project" value="InterPro"/>
</dbReference>
<evidence type="ECO:0000256" key="4">
    <source>
        <dbReference type="ARBA" id="ARBA00022833"/>
    </source>
</evidence>
<dbReference type="PANTHER" id="PTHR12683">
    <property type="entry name" value="CDK-ACTIVATING KINASE ASSEMBLY FACTOR MAT1"/>
    <property type="match status" value="1"/>
</dbReference>
<evidence type="ECO:0000256" key="8">
    <source>
        <dbReference type="ARBA" id="ARBA00077720"/>
    </source>
</evidence>
<dbReference type="InterPro" id="IPR057657">
    <property type="entry name" value="MAT1_CAK-anch"/>
</dbReference>
<dbReference type="AlphaFoldDB" id="T2MF88"/>
<dbReference type="PROSITE" id="PS50089">
    <property type="entry name" value="ZF_RING_2"/>
    <property type="match status" value="1"/>
</dbReference>
<sequence>MDEQTCPRCKTTTYRNKSLKLLVNVCGHKLCQTCVDVLFTRPSAACPQCNTALRRSDFRNQLFEDDAVEKEVDVRKKILKIYNKREDDFNSLDEFNNYLEDIEIIIFNIVNKISVEETKKKIELYKKENERLIKKNQSKLNQEEAMYLAYLQNEKEDYANKRKKIIQDELDSEKRKCKEKENLINDLIYANAPAEEVIARHVNVKRRKEEEESKKSFFFSEKKKNLKLVSQPIIEAPLFEYKAPIIEWFGPTPPDETDIIKNGYLKHIRSAQPAERAGGYTESIACRRALQEAFDSLFI</sequence>
<evidence type="ECO:0000256" key="6">
    <source>
        <dbReference type="ARBA" id="ARBA00074719"/>
    </source>
</evidence>
<dbReference type="OMA" id="QGLYYTA"/>
<dbReference type="InterPro" id="IPR004575">
    <property type="entry name" value="MAT1/Tfb3"/>
</dbReference>
<name>T2MF88_HYDVU</name>
<evidence type="ECO:0000256" key="10">
    <source>
        <dbReference type="PROSITE-ProRule" id="PRU00175"/>
    </source>
</evidence>
<dbReference type="InterPro" id="IPR001841">
    <property type="entry name" value="Znf_RING"/>
</dbReference>
<organism evidence="13">
    <name type="scientific">Hydra vulgaris</name>
    <name type="common">Hydra</name>
    <name type="synonym">Hydra attenuata</name>
    <dbReference type="NCBI Taxonomy" id="6087"/>
    <lineage>
        <taxon>Eukaryota</taxon>
        <taxon>Metazoa</taxon>
        <taxon>Cnidaria</taxon>
        <taxon>Hydrozoa</taxon>
        <taxon>Hydroidolina</taxon>
        <taxon>Anthoathecata</taxon>
        <taxon>Aplanulata</taxon>
        <taxon>Hydridae</taxon>
        <taxon>Hydra</taxon>
    </lineage>
</organism>
<gene>
    <name evidence="13" type="primary">MNAT1</name>
</gene>
<keyword evidence="3 10" id="KW-0863">Zinc-finger</keyword>
<dbReference type="FunFam" id="3.30.40.10:FF:000037">
    <property type="entry name" value="Cdk-activating kinase assembly factor MAT1, centre"/>
    <property type="match status" value="1"/>
</dbReference>
<keyword evidence="4" id="KW-0862">Zinc</keyword>
<dbReference type="CDD" id="cd16517">
    <property type="entry name" value="RING-HC_MAT1"/>
    <property type="match status" value="1"/>
</dbReference>
<dbReference type="PROSITE" id="PS00518">
    <property type="entry name" value="ZF_RING_1"/>
    <property type="match status" value="1"/>
</dbReference>
<feature type="coiled-coil region" evidence="11">
    <location>
        <begin position="115"/>
        <end position="214"/>
    </location>
</feature>
<keyword evidence="13" id="KW-0418">Kinase</keyword>
<dbReference type="SUPFAM" id="SSF57850">
    <property type="entry name" value="RING/U-box"/>
    <property type="match status" value="1"/>
</dbReference>
<evidence type="ECO:0000313" key="13">
    <source>
        <dbReference type="EMBL" id="CDG70774.1"/>
    </source>
</evidence>
<accession>T2MF88</accession>
<dbReference type="Gene3D" id="3.30.40.10">
    <property type="entry name" value="Zinc/RING finger domain, C3HC4 (zinc finger)"/>
    <property type="match status" value="1"/>
</dbReference>
<dbReference type="GO" id="GO:0006357">
    <property type="term" value="P:regulation of transcription by RNA polymerase II"/>
    <property type="evidence" value="ECO:0007669"/>
    <property type="project" value="TreeGrafter"/>
</dbReference>
<evidence type="ECO:0000256" key="5">
    <source>
        <dbReference type="ARBA" id="ARBA00023242"/>
    </source>
</evidence>
<keyword evidence="5" id="KW-0539">Nucleus</keyword>
<feature type="domain" description="RING-type" evidence="12">
    <location>
        <begin position="6"/>
        <end position="50"/>
    </location>
</feature>
<evidence type="ECO:0000256" key="2">
    <source>
        <dbReference type="ARBA" id="ARBA00022723"/>
    </source>
</evidence>
<dbReference type="InterPro" id="IPR017907">
    <property type="entry name" value="Znf_RING_CS"/>
</dbReference>
<reference evidence="13" key="1">
    <citation type="journal article" date="2013" name="Genome Biol. Evol.">
        <title>Punctuated emergences of genetic and phenotypic innovations in eumetazoan, bilaterian, euteleostome, and hominidae ancestors.</title>
        <authorList>
            <person name="Wenger Y."/>
            <person name="Galliot B."/>
        </authorList>
    </citation>
    <scope>NUCLEOTIDE SEQUENCE</scope>
    <source>
        <tissue evidence="13">Whole animals</tissue>
    </source>
</reference>
<dbReference type="Pfam" id="PF25811">
    <property type="entry name" value="CAK-anch_MAT1"/>
    <property type="match status" value="1"/>
</dbReference>
<keyword evidence="2" id="KW-0479">Metal-binding</keyword>
<dbReference type="GO" id="GO:0061575">
    <property type="term" value="F:cyclin-dependent protein serine/threonine kinase activator activity"/>
    <property type="evidence" value="ECO:0007669"/>
    <property type="project" value="InterPro"/>
</dbReference>
<dbReference type="Pfam" id="PF17121">
    <property type="entry name" value="zf-C3HC4_5"/>
    <property type="match status" value="1"/>
</dbReference>
<dbReference type="GO" id="GO:0016301">
    <property type="term" value="F:kinase activity"/>
    <property type="evidence" value="ECO:0007669"/>
    <property type="project" value="UniProtKB-KW"/>
</dbReference>
<comment type="subcellular location">
    <subcellularLocation>
        <location evidence="1">Nucleus</location>
    </subcellularLocation>
</comment>
<protein>
    <recommendedName>
        <fullName evidence="6">CDK-activating kinase assembly factor MAT1</fullName>
    </recommendedName>
    <alternativeName>
        <fullName evidence="9">CDK7/cyclin-H assembly factor</fullName>
    </alternativeName>
    <alternativeName>
        <fullName evidence="7">Menage a trois</fullName>
    </alternativeName>
    <alternativeName>
        <fullName evidence="8">RING finger protein MAT1</fullName>
    </alternativeName>
</protein>